<feature type="domain" description="YDG" evidence="4">
    <location>
        <begin position="1"/>
        <end position="171"/>
    </location>
</feature>
<dbReference type="Gene3D" id="2.30.280.10">
    <property type="entry name" value="SRA-YDG"/>
    <property type="match status" value="1"/>
</dbReference>
<accession>A0A4V3WQC1</accession>
<dbReference type="EMBL" id="SDRB02002333">
    <property type="protein sequence ID" value="THG19667.1"/>
    <property type="molecule type" value="Genomic_DNA"/>
</dbReference>
<dbReference type="PANTHER" id="PTHR14140">
    <property type="entry name" value="E3 UBIQUITIN-PROTEIN LIGASE UHRF-RELATED"/>
    <property type="match status" value="1"/>
</dbReference>
<keyword evidence="6" id="KW-1185">Reference proteome</keyword>
<name>A0A4V3WQC1_CAMSN</name>
<dbReference type="STRING" id="542762.A0A4V3WQC1"/>
<evidence type="ECO:0000256" key="2">
    <source>
        <dbReference type="PROSITE-ProRule" id="PRU00358"/>
    </source>
</evidence>
<evidence type="ECO:0000256" key="3">
    <source>
        <dbReference type="SAM" id="MobiDB-lite"/>
    </source>
</evidence>
<dbReference type="GO" id="GO:0005634">
    <property type="term" value="C:nucleus"/>
    <property type="evidence" value="ECO:0007669"/>
    <property type="project" value="UniProtKB-SubCell"/>
</dbReference>
<feature type="region of interest" description="Disordered" evidence="3">
    <location>
        <begin position="231"/>
        <end position="253"/>
    </location>
</feature>
<comment type="caution">
    <text evidence="5">The sequence shown here is derived from an EMBL/GenBank/DDBJ whole genome shotgun (WGS) entry which is preliminary data.</text>
</comment>
<keyword evidence="1 2" id="KW-0539">Nucleus</keyword>
<dbReference type="GO" id="GO:0016567">
    <property type="term" value="P:protein ubiquitination"/>
    <property type="evidence" value="ECO:0007669"/>
    <property type="project" value="TreeGrafter"/>
</dbReference>
<dbReference type="GO" id="GO:0061630">
    <property type="term" value="F:ubiquitin protein ligase activity"/>
    <property type="evidence" value="ECO:0007669"/>
    <property type="project" value="TreeGrafter"/>
</dbReference>
<dbReference type="Pfam" id="PF02182">
    <property type="entry name" value="SAD_SRA"/>
    <property type="match status" value="1"/>
</dbReference>
<dbReference type="InterPro" id="IPR045134">
    <property type="entry name" value="UHRF1/2-like"/>
</dbReference>
<dbReference type="Proteomes" id="UP000306102">
    <property type="component" value="Unassembled WGS sequence"/>
</dbReference>
<organism evidence="5 6">
    <name type="scientific">Camellia sinensis var. sinensis</name>
    <name type="common">China tea</name>
    <dbReference type="NCBI Taxonomy" id="542762"/>
    <lineage>
        <taxon>Eukaryota</taxon>
        <taxon>Viridiplantae</taxon>
        <taxon>Streptophyta</taxon>
        <taxon>Embryophyta</taxon>
        <taxon>Tracheophyta</taxon>
        <taxon>Spermatophyta</taxon>
        <taxon>Magnoliopsida</taxon>
        <taxon>eudicotyledons</taxon>
        <taxon>Gunneridae</taxon>
        <taxon>Pentapetalae</taxon>
        <taxon>asterids</taxon>
        <taxon>Ericales</taxon>
        <taxon>Theaceae</taxon>
        <taxon>Camellia</taxon>
    </lineage>
</organism>
<dbReference type="PANTHER" id="PTHR14140:SF27">
    <property type="entry name" value="OS04G0289800 PROTEIN"/>
    <property type="match status" value="1"/>
</dbReference>
<dbReference type="GO" id="GO:0044027">
    <property type="term" value="P:negative regulation of gene expression via chromosomal CpG island methylation"/>
    <property type="evidence" value="ECO:0007669"/>
    <property type="project" value="TreeGrafter"/>
</dbReference>
<comment type="subcellular location">
    <subcellularLocation>
        <location evidence="2">Nucleus</location>
    </subcellularLocation>
</comment>
<dbReference type="InterPro" id="IPR003105">
    <property type="entry name" value="SRA_YDG"/>
</dbReference>
<gene>
    <name evidence="5" type="ORF">TEA_024680</name>
</gene>
<evidence type="ECO:0000313" key="6">
    <source>
        <dbReference type="Proteomes" id="UP000306102"/>
    </source>
</evidence>
<dbReference type="SUPFAM" id="SSF88697">
    <property type="entry name" value="PUA domain-like"/>
    <property type="match status" value="1"/>
</dbReference>
<sequence length="339" mass="38009">MGCRRWGAHLPHVAGIAGQSDYGAQSVALSGDMNMMRIAVSGSSTQEGMFMLILSGGRDLSGNKRTNKSQSFDQKFEKLNVALCVSCRKGIAKIPEVFFCLKESNAVAVRAMLYCLINCFLMAGPIRRNCPLMHQKQEYDMMGLKNVGTKLEFNDDHGDHPRPLPTIKELKNATDITERKGAASWDYDEEKVCWMWKKPAPHSRTQADSAYSGDGKRRCKIPSIQERLLKESLQHQNKKTEDNESSEETDCTCEKSDVVSGDAELCNVNSDILEEDDGKKVNDVDISSVKHEMSSNKKIKETAVDNKFNRTYKRKKPNDGICSTNLDSEVNRIQKAKQQ</sequence>
<proteinExistence type="predicted"/>
<evidence type="ECO:0000313" key="5">
    <source>
        <dbReference type="EMBL" id="THG19667.1"/>
    </source>
</evidence>
<dbReference type="AlphaFoldDB" id="A0A4V3WQC1"/>
<protein>
    <recommendedName>
        <fullName evidence="4">YDG domain-containing protein</fullName>
    </recommendedName>
</protein>
<reference evidence="5 6" key="1">
    <citation type="journal article" date="2018" name="Proc. Natl. Acad. Sci. U.S.A.">
        <title>Draft genome sequence of Camellia sinensis var. sinensis provides insights into the evolution of the tea genome and tea quality.</title>
        <authorList>
            <person name="Wei C."/>
            <person name="Yang H."/>
            <person name="Wang S."/>
            <person name="Zhao J."/>
            <person name="Liu C."/>
            <person name="Gao L."/>
            <person name="Xia E."/>
            <person name="Lu Y."/>
            <person name="Tai Y."/>
            <person name="She G."/>
            <person name="Sun J."/>
            <person name="Cao H."/>
            <person name="Tong W."/>
            <person name="Gao Q."/>
            <person name="Li Y."/>
            <person name="Deng W."/>
            <person name="Jiang X."/>
            <person name="Wang W."/>
            <person name="Chen Q."/>
            <person name="Zhang S."/>
            <person name="Li H."/>
            <person name="Wu J."/>
            <person name="Wang P."/>
            <person name="Li P."/>
            <person name="Shi C."/>
            <person name="Zheng F."/>
            <person name="Jian J."/>
            <person name="Huang B."/>
            <person name="Shan D."/>
            <person name="Shi M."/>
            <person name="Fang C."/>
            <person name="Yue Y."/>
            <person name="Li F."/>
            <person name="Li D."/>
            <person name="Wei S."/>
            <person name="Han B."/>
            <person name="Jiang C."/>
            <person name="Yin Y."/>
            <person name="Xia T."/>
            <person name="Zhang Z."/>
            <person name="Bennetzen J.L."/>
            <person name="Zhao S."/>
            <person name="Wan X."/>
        </authorList>
    </citation>
    <scope>NUCLEOTIDE SEQUENCE [LARGE SCALE GENOMIC DNA]</scope>
    <source>
        <strain evidence="6">cv. Shuchazao</strain>
        <tissue evidence="5">Leaf</tissue>
    </source>
</reference>
<dbReference type="InterPro" id="IPR036987">
    <property type="entry name" value="SRA-YDG_sf"/>
</dbReference>
<evidence type="ECO:0000259" key="4">
    <source>
        <dbReference type="PROSITE" id="PS51015"/>
    </source>
</evidence>
<dbReference type="PROSITE" id="PS51015">
    <property type="entry name" value="YDG"/>
    <property type="match status" value="1"/>
</dbReference>
<evidence type="ECO:0000256" key="1">
    <source>
        <dbReference type="ARBA" id="ARBA00023242"/>
    </source>
</evidence>
<dbReference type="InterPro" id="IPR015947">
    <property type="entry name" value="PUA-like_sf"/>
</dbReference>
<dbReference type="SMART" id="SM00466">
    <property type="entry name" value="SRA"/>
    <property type="match status" value="1"/>
</dbReference>
<feature type="compositionally biased region" description="Basic and acidic residues" evidence="3">
    <location>
        <begin position="231"/>
        <end position="242"/>
    </location>
</feature>